<accession>A0A2I0HQE7</accession>
<name>A0A2I0HQE7_PUNGR</name>
<comment type="caution">
    <text evidence="3">The sequence shown here is derived from an EMBL/GenBank/DDBJ whole genome shotgun (WGS) entry which is preliminary data.</text>
</comment>
<keyword evidence="2" id="KW-0472">Membrane</keyword>
<feature type="region of interest" description="Disordered" evidence="1">
    <location>
        <begin position="37"/>
        <end position="66"/>
    </location>
</feature>
<dbReference type="AlphaFoldDB" id="A0A2I0HQE7"/>
<evidence type="ECO:0000313" key="4">
    <source>
        <dbReference type="Proteomes" id="UP000233551"/>
    </source>
</evidence>
<proteinExistence type="predicted"/>
<keyword evidence="2" id="KW-1133">Transmembrane helix</keyword>
<evidence type="ECO:0000256" key="1">
    <source>
        <dbReference type="SAM" id="MobiDB-lite"/>
    </source>
</evidence>
<dbReference type="Proteomes" id="UP000233551">
    <property type="component" value="Unassembled WGS sequence"/>
</dbReference>
<sequence length="121" mass="13578">MAAAVSLPRSLRSKIRPTQEPSYRNFLRASFGTAVRCQNHEPDDPEKSTMKNDKGSPSPAPRILGGLEKLGNGLRDSLSPQRKGDWKDLTLMSLSFAVYVYMSQKIVCAYYAWTSMPKPPW</sequence>
<dbReference type="STRING" id="22663.A0A2I0HQE7"/>
<keyword evidence="2" id="KW-0812">Transmembrane</keyword>
<evidence type="ECO:0000256" key="2">
    <source>
        <dbReference type="SAM" id="Phobius"/>
    </source>
</evidence>
<feature type="compositionally biased region" description="Basic and acidic residues" evidence="1">
    <location>
        <begin position="38"/>
        <end position="54"/>
    </location>
</feature>
<reference evidence="3 4" key="1">
    <citation type="submission" date="2017-11" db="EMBL/GenBank/DDBJ databases">
        <title>De-novo sequencing of pomegranate (Punica granatum L.) genome.</title>
        <authorList>
            <person name="Akparov Z."/>
            <person name="Amiraslanov A."/>
            <person name="Hajiyeva S."/>
            <person name="Abbasov M."/>
            <person name="Kaur K."/>
            <person name="Hamwieh A."/>
            <person name="Solovyev V."/>
            <person name="Salamov A."/>
            <person name="Braich B."/>
            <person name="Kosarev P."/>
            <person name="Mahmoud A."/>
            <person name="Hajiyev E."/>
            <person name="Babayeva S."/>
            <person name="Izzatullayeva V."/>
            <person name="Mammadov A."/>
            <person name="Mammadov A."/>
            <person name="Sharifova S."/>
            <person name="Ojaghi J."/>
            <person name="Eynullazada K."/>
            <person name="Bayramov B."/>
            <person name="Abdulazimova A."/>
            <person name="Shahmuradov I."/>
        </authorList>
    </citation>
    <scope>NUCLEOTIDE SEQUENCE [LARGE SCALE GENOMIC DNA]</scope>
    <source>
        <strain evidence="4">cv. AG2017</strain>
        <tissue evidence="3">Leaf</tissue>
    </source>
</reference>
<protein>
    <submittedName>
        <fullName evidence="3">Uncharacterized protein</fullName>
    </submittedName>
</protein>
<evidence type="ECO:0000313" key="3">
    <source>
        <dbReference type="EMBL" id="PKI33929.1"/>
    </source>
</evidence>
<feature type="transmembrane region" description="Helical" evidence="2">
    <location>
        <begin position="89"/>
        <end position="113"/>
    </location>
</feature>
<gene>
    <name evidence="3" type="ORF">CRG98_045676</name>
</gene>
<organism evidence="3 4">
    <name type="scientific">Punica granatum</name>
    <name type="common">Pomegranate</name>
    <dbReference type="NCBI Taxonomy" id="22663"/>
    <lineage>
        <taxon>Eukaryota</taxon>
        <taxon>Viridiplantae</taxon>
        <taxon>Streptophyta</taxon>
        <taxon>Embryophyta</taxon>
        <taxon>Tracheophyta</taxon>
        <taxon>Spermatophyta</taxon>
        <taxon>Magnoliopsida</taxon>
        <taxon>eudicotyledons</taxon>
        <taxon>Gunneridae</taxon>
        <taxon>Pentapetalae</taxon>
        <taxon>rosids</taxon>
        <taxon>malvids</taxon>
        <taxon>Myrtales</taxon>
        <taxon>Lythraceae</taxon>
        <taxon>Punica</taxon>
    </lineage>
</organism>
<dbReference type="EMBL" id="PGOL01006228">
    <property type="protein sequence ID" value="PKI33929.1"/>
    <property type="molecule type" value="Genomic_DNA"/>
</dbReference>
<keyword evidence="4" id="KW-1185">Reference proteome</keyword>